<accession>A0A8R2R0W1</accession>
<evidence type="ECO:0000313" key="9">
    <source>
        <dbReference type="EnsemblMetazoa" id="XP_037869998.1"/>
    </source>
</evidence>
<evidence type="ECO:0000256" key="1">
    <source>
        <dbReference type="ARBA" id="ARBA00004239"/>
    </source>
</evidence>
<dbReference type="PROSITE" id="PS51273">
    <property type="entry name" value="GATASE_TYPE_1"/>
    <property type="match status" value="1"/>
</dbReference>
<name>A0A8R2R0W1_BOMMO</name>
<sequence>MDVGDIMDRTVPRSTLHNFCLDDVTQFMRVRQKSIVVCLVSDCFNLITAILLRWLSFSGDDWLTVITMKSALLLLWLYVFHCEGAVIVESNEYSVVNDRPIIGVLSQEQSFYLHGKFPEENYTSYIASSYVKDIEASGARVVPILIGKDRSYYKELMKKINGVLIPGGATFFNQSNGYADAGQHIYELAIEMNDAGDYFPIFGTCLGFELLVILASGRGKKENRITCHSFGNLPLDFTSDFRSSKMFREVPEDVADILANQDVTINAHQFCIVDENLKAYNLTDDWRVTSHSNDEYGVQFIATIEHTRYPFYGVQFHPEKNAFEWKRSKNYAHSLDSIKANRYFMNFFVKECRKSSHTFVNQAEENRYVIYNYEPKFTGVLGSAFHQCYFFEPRGIVTK</sequence>
<dbReference type="GO" id="GO:0005773">
    <property type="term" value="C:vacuole"/>
    <property type="evidence" value="ECO:0007669"/>
    <property type="project" value="TreeGrafter"/>
</dbReference>
<keyword evidence="8" id="KW-1133">Transmembrane helix</keyword>
<dbReference type="EnsemblMetazoa" id="XM_038014070.1">
    <property type="protein sequence ID" value="XP_037869998.1"/>
    <property type="gene ID" value="LOC101736547"/>
</dbReference>
<dbReference type="GO" id="GO:0005576">
    <property type="term" value="C:extracellular region"/>
    <property type="evidence" value="ECO:0007669"/>
    <property type="project" value="UniProtKB-SubCell"/>
</dbReference>
<dbReference type="PANTHER" id="PTHR11315">
    <property type="entry name" value="PROTEASE FAMILY C26 GAMMA-GLUTAMYL HYDROLASE"/>
    <property type="match status" value="1"/>
</dbReference>
<keyword evidence="4" id="KW-0732">Signal</keyword>
<reference evidence="10" key="1">
    <citation type="journal article" date="2008" name="Insect Biochem. Mol. Biol.">
        <title>The genome of a lepidopteran model insect, the silkworm Bombyx mori.</title>
        <authorList>
            <consortium name="International Silkworm Genome Consortium"/>
        </authorList>
    </citation>
    <scope>NUCLEOTIDE SEQUENCE [LARGE SCALE GENOMIC DNA]</scope>
    <source>
        <strain evidence="10">p50T</strain>
    </source>
</reference>
<comment type="catalytic activity">
    <reaction evidence="7">
        <text>(6S)-5,6,7,8-tetrahydrofolyl-(gamma-L-Glu)(n) + (n-1) H2O = (6S)-5,6,7,8-tetrahydrofolate + (n-1) L-glutamate</text>
        <dbReference type="Rhea" id="RHEA:56784"/>
        <dbReference type="Rhea" id="RHEA-COMP:14738"/>
        <dbReference type="ChEBI" id="CHEBI:15377"/>
        <dbReference type="ChEBI" id="CHEBI:29985"/>
        <dbReference type="ChEBI" id="CHEBI:57453"/>
        <dbReference type="ChEBI" id="CHEBI:141005"/>
        <dbReference type="EC" id="3.4.19.9"/>
    </reaction>
</comment>
<dbReference type="AlphaFoldDB" id="A0A8R2R0W1"/>
<keyword evidence="10" id="KW-1185">Reference proteome</keyword>
<feature type="transmembrane region" description="Helical" evidence="8">
    <location>
        <begin position="35"/>
        <end position="56"/>
    </location>
</feature>
<dbReference type="InterPro" id="IPR011697">
    <property type="entry name" value="Peptidase_C26"/>
</dbReference>
<dbReference type="EC" id="3.4.19.9" evidence="7"/>
<dbReference type="Gene3D" id="3.40.50.880">
    <property type="match status" value="1"/>
</dbReference>
<dbReference type="InterPro" id="IPR015527">
    <property type="entry name" value="Pept_C26_g-glut_hydrolase"/>
</dbReference>
<keyword evidence="8" id="KW-0812">Transmembrane</keyword>
<feature type="active site" description="Proton donor" evidence="6">
    <location>
        <position position="317"/>
    </location>
</feature>
<comment type="similarity">
    <text evidence="2">Belongs to the peptidase C26 family.</text>
</comment>
<evidence type="ECO:0000256" key="8">
    <source>
        <dbReference type="SAM" id="Phobius"/>
    </source>
</evidence>
<dbReference type="InterPro" id="IPR029062">
    <property type="entry name" value="Class_I_gatase-like"/>
</dbReference>
<evidence type="ECO:0000256" key="5">
    <source>
        <dbReference type="ARBA" id="ARBA00022801"/>
    </source>
</evidence>
<evidence type="ECO:0000256" key="3">
    <source>
        <dbReference type="ARBA" id="ARBA00022525"/>
    </source>
</evidence>
<evidence type="ECO:0000256" key="2">
    <source>
        <dbReference type="ARBA" id="ARBA00011083"/>
    </source>
</evidence>
<dbReference type="RefSeq" id="XP_037869998.1">
    <property type="nucleotide sequence ID" value="XM_038014070.2"/>
</dbReference>
<organism evidence="9 10">
    <name type="scientific">Bombyx mori</name>
    <name type="common">Silk moth</name>
    <dbReference type="NCBI Taxonomy" id="7091"/>
    <lineage>
        <taxon>Eukaryota</taxon>
        <taxon>Metazoa</taxon>
        <taxon>Ecdysozoa</taxon>
        <taxon>Arthropoda</taxon>
        <taxon>Hexapoda</taxon>
        <taxon>Insecta</taxon>
        <taxon>Pterygota</taxon>
        <taxon>Neoptera</taxon>
        <taxon>Endopterygota</taxon>
        <taxon>Lepidoptera</taxon>
        <taxon>Glossata</taxon>
        <taxon>Ditrysia</taxon>
        <taxon>Bombycoidea</taxon>
        <taxon>Bombycidae</taxon>
        <taxon>Bombycinae</taxon>
        <taxon>Bombyx</taxon>
    </lineage>
</organism>
<dbReference type="Pfam" id="PF07722">
    <property type="entry name" value="Peptidase_C26"/>
    <property type="match status" value="1"/>
</dbReference>
<feature type="active site" description="Nucleophile" evidence="6 7">
    <location>
        <position position="205"/>
    </location>
</feature>
<dbReference type="SUPFAM" id="SSF52317">
    <property type="entry name" value="Class I glutamine amidotransferase-like"/>
    <property type="match status" value="1"/>
</dbReference>
<dbReference type="Proteomes" id="UP000005204">
    <property type="component" value="Unassembled WGS sequence"/>
</dbReference>
<evidence type="ECO:0000313" key="10">
    <source>
        <dbReference type="Proteomes" id="UP000005204"/>
    </source>
</evidence>
<reference evidence="9" key="2">
    <citation type="submission" date="2022-06" db="UniProtKB">
        <authorList>
            <consortium name="EnsemblMetazoa"/>
        </authorList>
    </citation>
    <scope>IDENTIFICATION</scope>
    <source>
        <strain evidence="9">p50T (Dazao)</strain>
    </source>
</reference>
<dbReference type="PROSITE" id="PS51275">
    <property type="entry name" value="PEPTIDASE_C26_GGH"/>
    <property type="match status" value="1"/>
</dbReference>
<keyword evidence="8" id="KW-0472">Membrane</keyword>
<proteinExistence type="inferred from homology"/>
<dbReference type="GO" id="GO:0046900">
    <property type="term" value="P:tetrahydrofolylpolyglutamate metabolic process"/>
    <property type="evidence" value="ECO:0007669"/>
    <property type="project" value="TreeGrafter"/>
</dbReference>
<evidence type="ECO:0000256" key="6">
    <source>
        <dbReference type="PIRSR" id="PIRSR615527-1"/>
    </source>
</evidence>
<keyword evidence="5 7" id="KW-0378">Hydrolase</keyword>
<comment type="subcellular location">
    <subcellularLocation>
        <location evidence="1">Secreted</location>
        <location evidence="1">Extracellular space</location>
    </subcellularLocation>
</comment>
<dbReference type="PANTHER" id="PTHR11315:SF0">
    <property type="entry name" value="FOLATE GAMMA-GLUTAMYL HYDROLASE"/>
    <property type="match status" value="1"/>
</dbReference>
<keyword evidence="3" id="KW-0964">Secreted</keyword>
<evidence type="ECO:0000256" key="4">
    <source>
        <dbReference type="ARBA" id="ARBA00022729"/>
    </source>
</evidence>
<dbReference type="GeneID" id="101736547"/>
<protein>
    <recommendedName>
        <fullName evidence="7">folate gamma-glutamyl hydrolase</fullName>
        <ecNumber evidence="7">3.4.19.9</ecNumber>
    </recommendedName>
</protein>
<feature type="active site" evidence="7">
    <location>
        <position position="317"/>
    </location>
</feature>
<evidence type="ECO:0000256" key="7">
    <source>
        <dbReference type="PROSITE-ProRule" id="PRU00607"/>
    </source>
</evidence>
<dbReference type="FunFam" id="3.40.50.880:FF:000024">
    <property type="entry name" value="Folate gamma-glutamyl hydrolase"/>
    <property type="match status" value="1"/>
</dbReference>
<dbReference type="GO" id="GO:0034722">
    <property type="term" value="F:gamma-glutamyl-peptidase activity"/>
    <property type="evidence" value="ECO:0007669"/>
    <property type="project" value="UniProtKB-UniRule"/>
</dbReference>